<dbReference type="InterPro" id="IPR015883">
    <property type="entry name" value="Glyco_hydro_20_cat"/>
</dbReference>
<keyword evidence="4" id="KW-0378">Hydrolase</keyword>
<dbReference type="PANTHER" id="PTHR21040">
    <property type="entry name" value="BCDNA.GH04120"/>
    <property type="match status" value="1"/>
</dbReference>
<protein>
    <recommendedName>
        <fullName evidence="3">beta-N-acetylhexosaminidase</fullName>
        <ecNumber evidence="3">3.2.1.52</ecNumber>
    </recommendedName>
</protein>
<proteinExistence type="inferred from homology"/>
<evidence type="ECO:0000259" key="5">
    <source>
        <dbReference type="Pfam" id="PF00728"/>
    </source>
</evidence>
<comment type="similarity">
    <text evidence="2">Belongs to the glycosyl hydrolase 20 family.</text>
</comment>
<dbReference type="PANTHER" id="PTHR21040:SF8">
    <property type="entry name" value="BCDNA.GH04120"/>
    <property type="match status" value="1"/>
</dbReference>
<dbReference type="GO" id="GO:0004563">
    <property type="term" value="F:beta-N-acetylhexosaminidase activity"/>
    <property type="evidence" value="ECO:0007669"/>
    <property type="project" value="UniProtKB-EC"/>
</dbReference>
<dbReference type="InterPro" id="IPR017853">
    <property type="entry name" value="GH"/>
</dbReference>
<dbReference type="InterPro" id="IPR038901">
    <property type="entry name" value="HEXDC-like"/>
</dbReference>
<evidence type="ECO:0000256" key="1">
    <source>
        <dbReference type="ARBA" id="ARBA00001231"/>
    </source>
</evidence>
<evidence type="ECO:0000256" key="2">
    <source>
        <dbReference type="ARBA" id="ARBA00006285"/>
    </source>
</evidence>
<sequence>MDTLTFGIQRLIHLDLKGAPPKLAYFEKFFPFVKELGATGLLIEWEDTFPFLQELIHIGGLSNSAQTSCAPYTIEEAKQLLELAADCGLTVVPLIQTFGHLEYVLKHVQWRHLREVEAYPSSICPSHGETMALIRTMVKQMIAFHSNLQYIHIGADEVWHLGLCATCSKRLLTAKHGKASIYLDHITEVAQHIKENFPHLKVIVWDDMLRSIDANVLQEYYVGSLVEPMVWHYNNSETFRLGASLWDKYGNIFPNIWVASAFKGATSSCQVVPIHKHHVSNHEAWLSDLSLHASKITNLRGITFTGWSRFDHYATLCELLPCSIPSLCLCLKTWLSGSSTAEIYSSVSKMLGYVDNPLQADVIHRPLLDYSTPLNFPGWQILVGFEWFVHVRLKYRNIIDSDQMNTWFNQWQVLNNYTNPMQIESILPVLVDLHTEISSLENFVKAHLQTYFFPHTIEELLGTLILPIKEHLHQLKCECEAQMTLGCRIRGHKRLNI</sequence>
<dbReference type="SUPFAM" id="SSF51445">
    <property type="entry name" value="(Trans)glycosidases"/>
    <property type="match status" value="1"/>
</dbReference>
<comment type="catalytic activity">
    <reaction evidence="1">
        <text>Hydrolysis of terminal non-reducing N-acetyl-D-hexosamine residues in N-acetyl-beta-D-hexosaminides.</text>
        <dbReference type="EC" id="3.2.1.52"/>
    </reaction>
</comment>
<reference evidence="6" key="1">
    <citation type="journal article" date="2016" name="Sci. Rep.">
        <title>Molecular characterization of firefly nuptial gifts: a multi-omics approach sheds light on postcopulatory sexual selection.</title>
        <authorList>
            <person name="Al-Wathiqui N."/>
            <person name="Fallon T.R."/>
            <person name="South A."/>
            <person name="Weng J.K."/>
            <person name="Lewis S.M."/>
        </authorList>
    </citation>
    <scope>NUCLEOTIDE SEQUENCE</scope>
</reference>
<dbReference type="AlphaFoldDB" id="A0A1Y1MH70"/>
<accession>A0A1Y1MH70</accession>
<organism evidence="6">
    <name type="scientific">Photinus pyralis</name>
    <name type="common">Common eastern firefly</name>
    <name type="synonym">Lampyris pyralis</name>
    <dbReference type="NCBI Taxonomy" id="7054"/>
    <lineage>
        <taxon>Eukaryota</taxon>
        <taxon>Metazoa</taxon>
        <taxon>Ecdysozoa</taxon>
        <taxon>Arthropoda</taxon>
        <taxon>Hexapoda</taxon>
        <taxon>Insecta</taxon>
        <taxon>Pterygota</taxon>
        <taxon>Neoptera</taxon>
        <taxon>Endopterygota</taxon>
        <taxon>Coleoptera</taxon>
        <taxon>Polyphaga</taxon>
        <taxon>Elateriformia</taxon>
        <taxon>Elateroidea</taxon>
        <taxon>Lampyridae</taxon>
        <taxon>Lampyrinae</taxon>
        <taxon>Photinus</taxon>
    </lineage>
</organism>
<dbReference type="Gene3D" id="3.20.20.80">
    <property type="entry name" value="Glycosidases"/>
    <property type="match status" value="1"/>
</dbReference>
<evidence type="ECO:0000256" key="3">
    <source>
        <dbReference type="ARBA" id="ARBA00012663"/>
    </source>
</evidence>
<evidence type="ECO:0000256" key="4">
    <source>
        <dbReference type="ARBA" id="ARBA00022801"/>
    </source>
</evidence>
<evidence type="ECO:0000313" key="6">
    <source>
        <dbReference type="EMBL" id="JAV82657.1"/>
    </source>
</evidence>
<dbReference type="EC" id="3.2.1.52" evidence="3"/>
<dbReference type="Pfam" id="PF00728">
    <property type="entry name" value="Glyco_hydro_20"/>
    <property type="match status" value="1"/>
</dbReference>
<dbReference type="GO" id="GO:0005975">
    <property type="term" value="P:carbohydrate metabolic process"/>
    <property type="evidence" value="ECO:0007669"/>
    <property type="project" value="InterPro"/>
</dbReference>
<feature type="domain" description="Glycoside hydrolase family 20 catalytic" evidence="5">
    <location>
        <begin position="53"/>
        <end position="220"/>
    </location>
</feature>
<dbReference type="CDD" id="cd06565">
    <property type="entry name" value="GH20_GcnA-like"/>
    <property type="match status" value="1"/>
</dbReference>
<dbReference type="EMBL" id="GEZM01036481">
    <property type="protein sequence ID" value="JAV82657.1"/>
    <property type="molecule type" value="Transcribed_RNA"/>
</dbReference>
<name>A0A1Y1MH70_PHOPY</name>